<dbReference type="AlphaFoldDB" id="A0A4D6MVP8"/>
<proteinExistence type="predicted"/>
<dbReference type="Proteomes" id="UP000501690">
    <property type="component" value="Linkage Group LG8"/>
</dbReference>
<sequence>MDVDEIVIAKAAKKMVMVEDVRVENASNEETDRVSPFVATDTLNEDEEVVNVDEVVEQ</sequence>
<name>A0A4D6MVP8_VIGUN</name>
<accession>A0A4D6MVP8</accession>
<dbReference type="EMBL" id="CP039352">
    <property type="protein sequence ID" value="QCE03975.1"/>
    <property type="molecule type" value="Genomic_DNA"/>
</dbReference>
<organism evidence="1 2">
    <name type="scientific">Vigna unguiculata</name>
    <name type="common">Cowpea</name>
    <dbReference type="NCBI Taxonomy" id="3917"/>
    <lineage>
        <taxon>Eukaryota</taxon>
        <taxon>Viridiplantae</taxon>
        <taxon>Streptophyta</taxon>
        <taxon>Embryophyta</taxon>
        <taxon>Tracheophyta</taxon>
        <taxon>Spermatophyta</taxon>
        <taxon>Magnoliopsida</taxon>
        <taxon>eudicotyledons</taxon>
        <taxon>Gunneridae</taxon>
        <taxon>Pentapetalae</taxon>
        <taxon>rosids</taxon>
        <taxon>fabids</taxon>
        <taxon>Fabales</taxon>
        <taxon>Fabaceae</taxon>
        <taxon>Papilionoideae</taxon>
        <taxon>50 kb inversion clade</taxon>
        <taxon>NPAAA clade</taxon>
        <taxon>indigoferoid/millettioid clade</taxon>
        <taxon>Phaseoleae</taxon>
        <taxon>Vigna</taxon>
    </lineage>
</organism>
<protein>
    <submittedName>
        <fullName evidence="1">Uncharacterized protein</fullName>
    </submittedName>
</protein>
<reference evidence="1 2" key="1">
    <citation type="submission" date="2019-04" db="EMBL/GenBank/DDBJ databases">
        <title>An improved genome assembly and genetic linkage map for asparagus bean, Vigna unguiculata ssp. sesquipedialis.</title>
        <authorList>
            <person name="Xia Q."/>
            <person name="Zhang R."/>
            <person name="Dong Y."/>
        </authorList>
    </citation>
    <scope>NUCLEOTIDE SEQUENCE [LARGE SCALE GENOMIC DNA]</scope>
    <source>
        <tissue evidence="1">Leaf</tissue>
    </source>
</reference>
<gene>
    <name evidence="1" type="ORF">DEO72_LG8g2007</name>
</gene>
<evidence type="ECO:0000313" key="2">
    <source>
        <dbReference type="Proteomes" id="UP000501690"/>
    </source>
</evidence>
<keyword evidence="2" id="KW-1185">Reference proteome</keyword>
<evidence type="ECO:0000313" key="1">
    <source>
        <dbReference type="EMBL" id="QCE03975.1"/>
    </source>
</evidence>